<dbReference type="OMA" id="QHPGMFD"/>
<dbReference type="SMART" id="SM00827">
    <property type="entry name" value="PKS_AT"/>
    <property type="match status" value="1"/>
</dbReference>
<evidence type="ECO:0000313" key="7">
    <source>
        <dbReference type="EMBL" id="CCH85613.1"/>
    </source>
</evidence>
<dbReference type="Gene3D" id="3.40.366.10">
    <property type="entry name" value="Malonyl-Coenzyme A Acyl Carrier Protein, domain 2"/>
    <property type="match status" value="1"/>
</dbReference>
<accession>I4EQF0</accession>
<organism evidence="7 8">
    <name type="scientific">Modestobacter italicus (strain DSM 44449 / CECT 9708 / BC 501)</name>
    <dbReference type="NCBI Taxonomy" id="2732864"/>
    <lineage>
        <taxon>Bacteria</taxon>
        <taxon>Bacillati</taxon>
        <taxon>Actinomycetota</taxon>
        <taxon>Actinomycetes</taxon>
        <taxon>Geodermatophilales</taxon>
        <taxon>Geodermatophilaceae</taxon>
        <taxon>Modestobacter</taxon>
    </lineage>
</organism>
<dbReference type="STRING" id="477641.MODMU_0141"/>
<keyword evidence="2 7" id="KW-0808">Transferase</keyword>
<feature type="region of interest" description="Disordered" evidence="5">
    <location>
        <begin position="302"/>
        <end position="322"/>
    </location>
</feature>
<reference evidence="7 8" key="1">
    <citation type="journal article" date="2012" name="J. Bacteriol.">
        <title>Genome Sequence of Radiation-Resistant Modestobacter marinus Strain BC501, a Representative Actinobacterium That Thrives on Calcareous Stone Surfaces.</title>
        <authorList>
            <person name="Normand P."/>
            <person name="Gury J."/>
            <person name="Pujic P."/>
            <person name="Chouaia B."/>
            <person name="Crotti E."/>
            <person name="Brusetti L."/>
            <person name="Daffonchio D."/>
            <person name="Vacherie B."/>
            <person name="Barbe V."/>
            <person name="Medigue C."/>
            <person name="Calteau A."/>
            <person name="Ghodhbane-Gtari F."/>
            <person name="Essoussi I."/>
            <person name="Nouioui I."/>
            <person name="Abbassi-Ghozzi I."/>
            <person name="Gtari M."/>
        </authorList>
    </citation>
    <scope>NUCLEOTIDE SEQUENCE [LARGE SCALE GENOMIC DNA]</scope>
    <source>
        <strain evidence="8">BC 501</strain>
    </source>
</reference>
<feature type="domain" description="Malonyl-CoA:ACP transacylase (MAT)" evidence="6">
    <location>
        <begin position="27"/>
        <end position="301"/>
    </location>
</feature>
<dbReference type="GO" id="GO:0005829">
    <property type="term" value="C:cytosol"/>
    <property type="evidence" value="ECO:0007669"/>
    <property type="project" value="TreeGrafter"/>
</dbReference>
<dbReference type="PANTHER" id="PTHR42681">
    <property type="entry name" value="MALONYL-COA-ACYL CARRIER PROTEIN TRANSACYLASE, MITOCHONDRIAL"/>
    <property type="match status" value="1"/>
</dbReference>
<dbReference type="eggNOG" id="COG0331">
    <property type="taxonomic scope" value="Bacteria"/>
</dbReference>
<dbReference type="KEGG" id="mmar:MODMU_0141"/>
<dbReference type="GO" id="GO:0004314">
    <property type="term" value="F:[acyl-carrier-protein] S-malonyltransferase activity"/>
    <property type="evidence" value="ECO:0007669"/>
    <property type="project" value="UniProtKB-EC"/>
</dbReference>
<dbReference type="InterPro" id="IPR016036">
    <property type="entry name" value="Malonyl_transacylase_ACP-bd"/>
</dbReference>
<dbReference type="OrthoDB" id="3543921at2"/>
<dbReference type="InterPro" id="IPR016035">
    <property type="entry name" value="Acyl_Trfase/lysoPLipase"/>
</dbReference>
<dbReference type="EC" id="2.3.1.39" evidence="1"/>
<keyword evidence="3 7" id="KW-0012">Acyltransferase</keyword>
<evidence type="ECO:0000256" key="1">
    <source>
        <dbReference type="ARBA" id="ARBA00013258"/>
    </source>
</evidence>
<dbReference type="Proteomes" id="UP000006461">
    <property type="component" value="Chromosome"/>
</dbReference>
<dbReference type="PANTHER" id="PTHR42681:SF1">
    <property type="entry name" value="MALONYL-COA-ACYL CARRIER PROTEIN TRANSACYLASE, MITOCHONDRIAL"/>
    <property type="match status" value="1"/>
</dbReference>
<evidence type="ECO:0000256" key="3">
    <source>
        <dbReference type="ARBA" id="ARBA00023315"/>
    </source>
</evidence>
<dbReference type="Gene3D" id="3.30.70.250">
    <property type="entry name" value="Malonyl-CoA ACP transacylase, ACP-binding"/>
    <property type="match status" value="1"/>
</dbReference>
<dbReference type="HOGENOM" id="CLU_030558_1_1_11"/>
<dbReference type="SUPFAM" id="SSF52151">
    <property type="entry name" value="FabD/lysophospholipase-like"/>
    <property type="match status" value="1"/>
</dbReference>
<protein>
    <recommendedName>
        <fullName evidence="1">[acyl-carrier-protein] S-malonyltransferase</fullName>
        <ecNumber evidence="1">2.3.1.39</ecNumber>
    </recommendedName>
</protein>
<dbReference type="SUPFAM" id="SSF55048">
    <property type="entry name" value="Probable ACP-binding domain of malonyl-CoA ACP transacylase"/>
    <property type="match status" value="1"/>
</dbReference>
<dbReference type="InterPro" id="IPR014043">
    <property type="entry name" value="Acyl_transferase_dom"/>
</dbReference>
<dbReference type="Pfam" id="PF00698">
    <property type="entry name" value="Acyl_transf_1"/>
    <property type="match status" value="1"/>
</dbReference>
<dbReference type="InterPro" id="IPR050858">
    <property type="entry name" value="Mal-CoA-ACP_Trans/PKS_FabD"/>
</dbReference>
<sequence>MTALAPGAAVVLPGEDSARPHALDAWLGDAAARDVVAEASDVLGRDVVPWWGDPLNLCDPVAAHLTTVVTGVAGYRSLTAAGLQPVVVAGHGVGEYAALVAAGALPLEQVVAFVDWRAEALAHAPRPSCAGMAAVVGPGAAEVARSVVTGLPAGGLSIASLDGPAQVVLSGSREELEQARTAVTAAGLDMVRLRGRAACHGPLMQSVADHLAAPLADLDWSVPDVPVVPNADGRPTRDPDHLARCLRAHLTSPVQWETTSRALVGAGATWVVEVGPVPTLGPLIRQVHPDLPLHLATAPGALTPIALPEPELTGPAPTGGER</sequence>
<name>I4EQF0_MODI5</name>
<keyword evidence="8" id="KW-1185">Reference proteome</keyword>
<evidence type="ECO:0000256" key="5">
    <source>
        <dbReference type="SAM" id="MobiDB-lite"/>
    </source>
</evidence>
<dbReference type="EMBL" id="FO203431">
    <property type="protein sequence ID" value="CCH85613.1"/>
    <property type="molecule type" value="Genomic_DNA"/>
</dbReference>
<evidence type="ECO:0000259" key="6">
    <source>
        <dbReference type="SMART" id="SM00827"/>
    </source>
</evidence>
<evidence type="ECO:0000256" key="2">
    <source>
        <dbReference type="ARBA" id="ARBA00022679"/>
    </source>
</evidence>
<comment type="catalytic activity">
    <reaction evidence="4">
        <text>holo-[ACP] + malonyl-CoA = malonyl-[ACP] + CoA</text>
        <dbReference type="Rhea" id="RHEA:41792"/>
        <dbReference type="Rhea" id="RHEA-COMP:9623"/>
        <dbReference type="Rhea" id="RHEA-COMP:9685"/>
        <dbReference type="ChEBI" id="CHEBI:57287"/>
        <dbReference type="ChEBI" id="CHEBI:57384"/>
        <dbReference type="ChEBI" id="CHEBI:64479"/>
        <dbReference type="ChEBI" id="CHEBI:78449"/>
        <dbReference type="EC" id="2.3.1.39"/>
    </reaction>
</comment>
<dbReference type="GO" id="GO:0006633">
    <property type="term" value="P:fatty acid biosynthetic process"/>
    <property type="evidence" value="ECO:0007669"/>
    <property type="project" value="TreeGrafter"/>
</dbReference>
<evidence type="ECO:0000313" key="8">
    <source>
        <dbReference type="Proteomes" id="UP000006461"/>
    </source>
</evidence>
<dbReference type="PATRIC" id="fig|477641.3.peg.141"/>
<gene>
    <name evidence="7" type="primary">fabD</name>
    <name evidence="7" type="ordered locus">MODMU_0141</name>
</gene>
<proteinExistence type="predicted"/>
<dbReference type="AlphaFoldDB" id="I4EQF0"/>
<dbReference type="InterPro" id="IPR001227">
    <property type="entry name" value="Ac_transferase_dom_sf"/>
</dbReference>
<evidence type="ECO:0000256" key="4">
    <source>
        <dbReference type="ARBA" id="ARBA00048462"/>
    </source>
</evidence>